<evidence type="ECO:0000313" key="2">
    <source>
        <dbReference type="Proteomes" id="UP001187343"/>
    </source>
</evidence>
<dbReference type="AlphaFoldDB" id="A0AA88P197"/>
<protein>
    <submittedName>
        <fullName evidence="1">Uncharacterized protein</fullName>
    </submittedName>
</protein>
<organism evidence="1 2">
    <name type="scientific">Cirrhinus molitorella</name>
    <name type="common">mud carp</name>
    <dbReference type="NCBI Taxonomy" id="172907"/>
    <lineage>
        <taxon>Eukaryota</taxon>
        <taxon>Metazoa</taxon>
        <taxon>Chordata</taxon>
        <taxon>Craniata</taxon>
        <taxon>Vertebrata</taxon>
        <taxon>Euteleostomi</taxon>
        <taxon>Actinopterygii</taxon>
        <taxon>Neopterygii</taxon>
        <taxon>Teleostei</taxon>
        <taxon>Ostariophysi</taxon>
        <taxon>Cypriniformes</taxon>
        <taxon>Cyprinidae</taxon>
        <taxon>Labeoninae</taxon>
        <taxon>Labeonini</taxon>
        <taxon>Cirrhinus</taxon>
    </lineage>
</organism>
<accession>A0AA88P197</accession>
<evidence type="ECO:0000313" key="1">
    <source>
        <dbReference type="EMBL" id="KAK2870644.1"/>
    </source>
</evidence>
<proteinExistence type="predicted"/>
<sequence>MKLFTQESLISKSMLEKAAHALVWDIATVRLQDPAVSDLRRSGENKHGFEGGVRRTGSWTRPAHLTERDTATDRINSRINVVPSGSLPRILPFSPAKGLSVRAWLNHRSRHPRLSLVVGTALSHSAHCFSRPDRFIINPPHRNLKKDQRKVKRRRCEGRPDRALRSTRDEMTALLLGETSGFRSNGDPSLHCRLLSDKNGSRMSLISIWLPVYTLKSLSGDCRNSILRSVRHY</sequence>
<keyword evidence="2" id="KW-1185">Reference proteome</keyword>
<comment type="caution">
    <text evidence="1">The sequence shown here is derived from an EMBL/GenBank/DDBJ whole genome shotgun (WGS) entry which is preliminary data.</text>
</comment>
<gene>
    <name evidence="1" type="ORF">Q8A67_023171</name>
</gene>
<name>A0AA88P197_9TELE</name>
<dbReference type="Proteomes" id="UP001187343">
    <property type="component" value="Unassembled WGS sequence"/>
</dbReference>
<dbReference type="EMBL" id="JAUYZG010000023">
    <property type="protein sequence ID" value="KAK2870644.1"/>
    <property type="molecule type" value="Genomic_DNA"/>
</dbReference>
<reference evidence="1" key="1">
    <citation type="submission" date="2023-08" db="EMBL/GenBank/DDBJ databases">
        <title>Chromosome-level Genome Assembly of mud carp (Cirrhinus molitorella).</title>
        <authorList>
            <person name="Liu H."/>
        </authorList>
    </citation>
    <scope>NUCLEOTIDE SEQUENCE</scope>
    <source>
        <strain evidence="1">Prfri</strain>
        <tissue evidence="1">Muscle</tissue>
    </source>
</reference>